<name>A0A1X0DBT9_9MYCO</name>
<protein>
    <submittedName>
        <fullName evidence="1">Uncharacterized protein</fullName>
    </submittedName>
</protein>
<dbReference type="STRING" id="444597.BST26_12670"/>
<sequence>MADSIQYGKAAYNNLDELAGAGTKLDAATQELRDAFRTLYGVFAGQGAAAVAEVETAVGLNLQDWISRHGQQTRNAVDQHDAMHAQDAAVRDAVAGSYGGGRSL</sequence>
<accession>A0A1X0DBT9</accession>
<organism evidence="1 2">
    <name type="scientific">Mycolicibacterium insubricum</name>
    <dbReference type="NCBI Taxonomy" id="444597"/>
    <lineage>
        <taxon>Bacteria</taxon>
        <taxon>Bacillati</taxon>
        <taxon>Actinomycetota</taxon>
        <taxon>Actinomycetes</taxon>
        <taxon>Mycobacteriales</taxon>
        <taxon>Mycobacteriaceae</taxon>
        <taxon>Mycolicibacterium</taxon>
    </lineage>
</organism>
<evidence type="ECO:0000313" key="1">
    <source>
        <dbReference type="EMBL" id="ORA69827.1"/>
    </source>
</evidence>
<dbReference type="RefSeq" id="WP_083031378.1">
    <property type="nucleotide sequence ID" value="NZ_AP022618.1"/>
</dbReference>
<reference evidence="1 2" key="1">
    <citation type="submission" date="2016-12" db="EMBL/GenBank/DDBJ databases">
        <title>The new phylogeny of genus Mycobacterium.</title>
        <authorList>
            <person name="Tortoli E."/>
            <person name="Trovato A."/>
            <person name="Cirillo D.M."/>
        </authorList>
    </citation>
    <scope>NUCLEOTIDE SEQUENCE [LARGE SCALE GENOMIC DNA]</scope>
    <source>
        <strain evidence="1 2">DSM 45130</strain>
    </source>
</reference>
<dbReference type="OrthoDB" id="4763836at2"/>
<evidence type="ECO:0000313" key="2">
    <source>
        <dbReference type="Proteomes" id="UP000192801"/>
    </source>
</evidence>
<dbReference type="EMBL" id="MVHS01000028">
    <property type="protein sequence ID" value="ORA69827.1"/>
    <property type="molecule type" value="Genomic_DNA"/>
</dbReference>
<gene>
    <name evidence="1" type="ORF">BST26_12670</name>
</gene>
<proteinExistence type="predicted"/>
<dbReference type="Proteomes" id="UP000192801">
    <property type="component" value="Unassembled WGS sequence"/>
</dbReference>
<comment type="caution">
    <text evidence="1">The sequence shown here is derived from an EMBL/GenBank/DDBJ whole genome shotgun (WGS) entry which is preliminary data.</text>
</comment>
<dbReference type="AlphaFoldDB" id="A0A1X0DBT9"/>
<keyword evidence="2" id="KW-1185">Reference proteome</keyword>